<evidence type="ECO:0000259" key="2">
    <source>
        <dbReference type="PROSITE" id="PS50943"/>
    </source>
</evidence>
<dbReference type="InterPro" id="IPR050807">
    <property type="entry name" value="TransReg_Diox_bact_type"/>
</dbReference>
<protein>
    <submittedName>
        <fullName evidence="3">DUF4065 domain-containing protein</fullName>
    </submittedName>
</protein>
<dbReference type="SUPFAM" id="SSF47413">
    <property type="entry name" value="lambda repressor-like DNA-binding domains"/>
    <property type="match status" value="1"/>
</dbReference>
<dbReference type="Pfam" id="PF01381">
    <property type="entry name" value="HTH_3"/>
    <property type="match status" value="1"/>
</dbReference>
<gene>
    <name evidence="3" type="ORF">E3J62_00235</name>
</gene>
<organism evidence="3 4">
    <name type="scientific">candidate division TA06 bacterium</name>
    <dbReference type="NCBI Taxonomy" id="2250710"/>
    <lineage>
        <taxon>Bacteria</taxon>
        <taxon>Bacteria division TA06</taxon>
    </lineage>
</organism>
<dbReference type="Pfam" id="PF13274">
    <property type="entry name" value="SocA_Panacea"/>
    <property type="match status" value="1"/>
</dbReference>
<dbReference type="PANTHER" id="PTHR46797:SF1">
    <property type="entry name" value="METHYLPHOSPHONATE SYNTHASE"/>
    <property type="match status" value="1"/>
</dbReference>
<keyword evidence="1" id="KW-0238">DNA-binding</keyword>
<dbReference type="AlphaFoldDB" id="A0A523UZG3"/>
<dbReference type="InterPro" id="IPR025272">
    <property type="entry name" value="SocA_Panacea"/>
</dbReference>
<name>A0A523UZG3_UNCT6</name>
<dbReference type="SMART" id="SM00530">
    <property type="entry name" value="HTH_XRE"/>
    <property type="match status" value="1"/>
</dbReference>
<proteinExistence type="predicted"/>
<reference evidence="3 4" key="1">
    <citation type="submission" date="2019-03" db="EMBL/GenBank/DDBJ databases">
        <title>Metabolic potential of uncultured bacteria and archaea associated with petroleum seepage in deep-sea sediments.</title>
        <authorList>
            <person name="Dong X."/>
            <person name="Hubert C."/>
        </authorList>
    </citation>
    <scope>NUCLEOTIDE SEQUENCE [LARGE SCALE GENOMIC DNA]</scope>
    <source>
        <strain evidence="3">E44_bin18</strain>
    </source>
</reference>
<evidence type="ECO:0000313" key="4">
    <source>
        <dbReference type="Proteomes" id="UP000315525"/>
    </source>
</evidence>
<dbReference type="Proteomes" id="UP000315525">
    <property type="component" value="Unassembled WGS sequence"/>
</dbReference>
<dbReference type="PROSITE" id="PS50943">
    <property type="entry name" value="HTH_CROC1"/>
    <property type="match status" value="1"/>
</dbReference>
<evidence type="ECO:0000313" key="3">
    <source>
        <dbReference type="EMBL" id="TET47829.1"/>
    </source>
</evidence>
<dbReference type="InterPro" id="IPR010982">
    <property type="entry name" value="Lambda_DNA-bd_dom_sf"/>
</dbReference>
<comment type="caution">
    <text evidence="3">The sequence shown here is derived from an EMBL/GenBank/DDBJ whole genome shotgun (WGS) entry which is preliminary data.</text>
</comment>
<dbReference type="GO" id="GO:0003700">
    <property type="term" value="F:DNA-binding transcription factor activity"/>
    <property type="evidence" value="ECO:0007669"/>
    <property type="project" value="TreeGrafter"/>
</dbReference>
<sequence>MITKKELARRIRKFREDLELSQEQLAEKLGLPRPSISQIESAQRDVSSIELAKLVEVFGVSPDVLLSHESKTKSTKGTRTSKMPTLNREKFRQVLLYVLERCGARSNVGESVIYKLLYFIDFNFYELYEQHLTGEAYRKISFGPAPCHFSEIVEKMIEKGELKKIAAEYHGKRQKKYIPQVKPDLSKLDGRELEVIDSAIDRLSSMNASSIIDYAHEDIPCQVTDDKEIIDYESVFYRKPAYSVREYPEE</sequence>
<dbReference type="GO" id="GO:0005829">
    <property type="term" value="C:cytosol"/>
    <property type="evidence" value="ECO:0007669"/>
    <property type="project" value="TreeGrafter"/>
</dbReference>
<feature type="domain" description="HTH cro/C1-type" evidence="2">
    <location>
        <begin position="11"/>
        <end position="65"/>
    </location>
</feature>
<dbReference type="Gene3D" id="1.10.260.40">
    <property type="entry name" value="lambda repressor-like DNA-binding domains"/>
    <property type="match status" value="1"/>
</dbReference>
<dbReference type="EMBL" id="SOJN01000006">
    <property type="protein sequence ID" value="TET47829.1"/>
    <property type="molecule type" value="Genomic_DNA"/>
</dbReference>
<dbReference type="InterPro" id="IPR001387">
    <property type="entry name" value="Cro/C1-type_HTH"/>
</dbReference>
<dbReference type="PANTHER" id="PTHR46797">
    <property type="entry name" value="HTH-TYPE TRANSCRIPTIONAL REGULATOR"/>
    <property type="match status" value="1"/>
</dbReference>
<evidence type="ECO:0000256" key="1">
    <source>
        <dbReference type="ARBA" id="ARBA00023125"/>
    </source>
</evidence>
<accession>A0A523UZG3</accession>
<dbReference type="CDD" id="cd00093">
    <property type="entry name" value="HTH_XRE"/>
    <property type="match status" value="1"/>
</dbReference>
<dbReference type="GO" id="GO:0003677">
    <property type="term" value="F:DNA binding"/>
    <property type="evidence" value="ECO:0007669"/>
    <property type="project" value="UniProtKB-KW"/>
</dbReference>